<protein>
    <submittedName>
        <fullName evidence="6">Patatin-like phospholipase family protein</fullName>
    </submittedName>
</protein>
<dbReference type="InterPro" id="IPR016035">
    <property type="entry name" value="Acyl_Trfase/lysoPLipase"/>
</dbReference>
<feature type="short sequence motif" description="DGA/G" evidence="4">
    <location>
        <begin position="195"/>
        <end position="197"/>
    </location>
</feature>
<dbReference type="PANTHER" id="PTHR14226:SF78">
    <property type="entry name" value="SLR0060 PROTEIN"/>
    <property type="match status" value="1"/>
</dbReference>
<dbReference type="Proteomes" id="UP001595607">
    <property type="component" value="Unassembled WGS sequence"/>
</dbReference>
<feature type="active site" description="Proton acceptor" evidence="4">
    <location>
        <position position="195"/>
    </location>
</feature>
<gene>
    <name evidence="6" type="ORF">ACFONP_10015</name>
</gene>
<dbReference type="PANTHER" id="PTHR14226">
    <property type="entry name" value="NEUROPATHY TARGET ESTERASE/SWISS CHEESE D.MELANOGASTER"/>
    <property type="match status" value="1"/>
</dbReference>
<evidence type="ECO:0000256" key="2">
    <source>
        <dbReference type="ARBA" id="ARBA00022963"/>
    </source>
</evidence>
<name>A0ABV7MFK5_9PROT</name>
<evidence type="ECO:0000313" key="6">
    <source>
        <dbReference type="EMBL" id="MFC3303066.1"/>
    </source>
</evidence>
<feature type="short sequence motif" description="GXGXXG" evidence="4">
    <location>
        <begin position="15"/>
        <end position="20"/>
    </location>
</feature>
<dbReference type="EMBL" id="JBHRVA010000003">
    <property type="protein sequence ID" value="MFC3303066.1"/>
    <property type="molecule type" value="Genomic_DNA"/>
</dbReference>
<feature type="domain" description="PNPLA" evidence="5">
    <location>
        <begin position="11"/>
        <end position="208"/>
    </location>
</feature>
<sequence length="343" mass="38765">MAKAAKKTLNLALQGGGAHGAFAWGVCDRLLASERIHINAITATSAGAMNATTLAYGMHLGDEQGARDKLDEFWEGVSKLQNPFELPMTAPLPFVQEIKDFWKDQALNHITGAFSPYQLNPMNWNPLRDLLARVVDFDRLHECNKIKLFISATNVRSGKVRIFQNDELSIDAVMASACLPHLFQAVMIDGEAYWDGGYMGNPSLWPLFYETDVRDLLLVHINPIVRDEVPTTIPEIENRLNEITFNASLIKELRAIAFVKKLLDQGWLKEEYQDKLSNIRYHAIRADEVLKDFPLPTKMKADIGFLRELKAIGRESAEAWIEQNYEKLGKTDSCDLRQEFLGT</sequence>
<feature type="active site" description="Nucleophile" evidence="4">
    <location>
        <position position="45"/>
    </location>
</feature>
<keyword evidence="1 4" id="KW-0378">Hydrolase</keyword>
<organism evidence="6 7">
    <name type="scientific">Parvularcula lutaonensis</name>
    <dbReference type="NCBI Taxonomy" id="491923"/>
    <lineage>
        <taxon>Bacteria</taxon>
        <taxon>Pseudomonadati</taxon>
        <taxon>Pseudomonadota</taxon>
        <taxon>Alphaproteobacteria</taxon>
        <taxon>Parvularculales</taxon>
        <taxon>Parvularculaceae</taxon>
        <taxon>Parvularcula</taxon>
    </lineage>
</organism>
<dbReference type="RefSeq" id="WP_189575244.1">
    <property type="nucleotide sequence ID" value="NZ_BMXU01000002.1"/>
</dbReference>
<dbReference type="SUPFAM" id="SSF52151">
    <property type="entry name" value="FabD/lysophospholipase-like"/>
    <property type="match status" value="1"/>
</dbReference>
<keyword evidence="7" id="KW-1185">Reference proteome</keyword>
<dbReference type="Gene3D" id="3.40.1090.10">
    <property type="entry name" value="Cytosolic phospholipase A2 catalytic domain"/>
    <property type="match status" value="1"/>
</dbReference>
<evidence type="ECO:0000256" key="3">
    <source>
        <dbReference type="ARBA" id="ARBA00023098"/>
    </source>
</evidence>
<dbReference type="PROSITE" id="PS51635">
    <property type="entry name" value="PNPLA"/>
    <property type="match status" value="1"/>
</dbReference>
<evidence type="ECO:0000256" key="1">
    <source>
        <dbReference type="ARBA" id="ARBA00022801"/>
    </source>
</evidence>
<dbReference type="Pfam" id="PF01734">
    <property type="entry name" value="Patatin"/>
    <property type="match status" value="1"/>
</dbReference>
<dbReference type="InterPro" id="IPR002641">
    <property type="entry name" value="PNPLA_dom"/>
</dbReference>
<keyword evidence="3 4" id="KW-0443">Lipid metabolism</keyword>
<keyword evidence="2 4" id="KW-0442">Lipid degradation</keyword>
<accession>A0ABV7MFK5</accession>
<comment type="caution">
    <text evidence="4">Lacks conserved residue(s) required for the propagation of feature annotation.</text>
</comment>
<dbReference type="InterPro" id="IPR050301">
    <property type="entry name" value="NTE"/>
</dbReference>
<evidence type="ECO:0000256" key="4">
    <source>
        <dbReference type="PROSITE-ProRule" id="PRU01161"/>
    </source>
</evidence>
<proteinExistence type="predicted"/>
<evidence type="ECO:0000313" key="7">
    <source>
        <dbReference type="Proteomes" id="UP001595607"/>
    </source>
</evidence>
<comment type="caution">
    <text evidence="6">The sequence shown here is derived from an EMBL/GenBank/DDBJ whole genome shotgun (WGS) entry which is preliminary data.</text>
</comment>
<reference evidence="7" key="1">
    <citation type="journal article" date="2019" name="Int. J. Syst. Evol. Microbiol.">
        <title>The Global Catalogue of Microorganisms (GCM) 10K type strain sequencing project: providing services to taxonomists for standard genome sequencing and annotation.</title>
        <authorList>
            <consortium name="The Broad Institute Genomics Platform"/>
            <consortium name="The Broad Institute Genome Sequencing Center for Infectious Disease"/>
            <person name="Wu L."/>
            <person name="Ma J."/>
        </authorList>
    </citation>
    <scope>NUCLEOTIDE SEQUENCE [LARGE SCALE GENOMIC DNA]</scope>
    <source>
        <strain evidence="7">KCTC 22245</strain>
    </source>
</reference>
<evidence type="ECO:0000259" key="5">
    <source>
        <dbReference type="PROSITE" id="PS51635"/>
    </source>
</evidence>